<keyword evidence="6" id="KW-0808">Transferase</keyword>
<dbReference type="InParanoid" id="D8Q9V7"/>
<reference evidence="21 22" key="1">
    <citation type="journal article" date="2010" name="Nat. Biotechnol.">
        <title>Genome sequence of the model mushroom Schizophyllum commune.</title>
        <authorList>
            <person name="Ohm R.A."/>
            <person name="de Jong J.F."/>
            <person name="Lugones L.G."/>
            <person name="Aerts A."/>
            <person name="Kothe E."/>
            <person name="Stajich J.E."/>
            <person name="de Vries R.P."/>
            <person name="Record E."/>
            <person name="Levasseur A."/>
            <person name="Baker S.E."/>
            <person name="Bartholomew K.A."/>
            <person name="Coutinho P.M."/>
            <person name="Erdmann S."/>
            <person name="Fowler T.J."/>
            <person name="Gathman A.C."/>
            <person name="Lombard V."/>
            <person name="Henrissat B."/>
            <person name="Knabe N."/>
            <person name="Kuees U."/>
            <person name="Lilly W.W."/>
            <person name="Lindquist E."/>
            <person name="Lucas S."/>
            <person name="Magnuson J.K."/>
            <person name="Piumi F."/>
            <person name="Raudaskoski M."/>
            <person name="Salamov A."/>
            <person name="Schmutz J."/>
            <person name="Schwarze F.W.M.R."/>
            <person name="vanKuyk P.A."/>
            <person name="Horton J.S."/>
            <person name="Grigoriev I.V."/>
            <person name="Woesten H.A.B."/>
        </authorList>
    </citation>
    <scope>NUCLEOTIDE SEQUENCE [LARGE SCALE GENOMIC DNA]</scope>
    <source>
        <strain evidence="22">H4-8 / FGSC 9210</strain>
    </source>
</reference>
<evidence type="ECO:0000256" key="8">
    <source>
        <dbReference type="ARBA" id="ARBA00022705"/>
    </source>
</evidence>
<dbReference type="GO" id="GO:0006303">
    <property type="term" value="P:double-strand break repair via nonhomologous end joining"/>
    <property type="evidence" value="ECO:0007669"/>
    <property type="project" value="TreeGrafter"/>
</dbReference>
<dbReference type="OrthoDB" id="205514at2759"/>
<evidence type="ECO:0000256" key="9">
    <source>
        <dbReference type="ARBA" id="ARBA00022723"/>
    </source>
</evidence>
<accession>D8Q9V7</accession>
<evidence type="ECO:0000313" key="21">
    <source>
        <dbReference type="EMBL" id="EFI95293.1"/>
    </source>
</evidence>
<keyword evidence="10" id="KW-0227">DNA damage</keyword>
<name>D8Q9V7_SCHCM</name>
<comment type="cofactor">
    <cofactor evidence="1">
        <name>Mg(2+)</name>
        <dbReference type="ChEBI" id="CHEBI:18420"/>
    </cofactor>
</comment>
<keyword evidence="14" id="KW-0234">DNA repair</keyword>
<dbReference type="PANTHER" id="PTHR11276">
    <property type="entry name" value="DNA POLYMERASE TYPE-X FAMILY MEMBER"/>
    <property type="match status" value="1"/>
</dbReference>
<dbReference type="SUPFAM" id="SSF81585">
    <property type="entry name" value="PsbU/PolX domain-like"/>
    <property type="match status" value="1"/>
</dbReference>
<dbReference type="InterPro" id="IPR003583">
    <property type="entry name" value="Hlx-hairpin-Hlx_DNA-bd_motif"/>
</dbReference>
<dbReference type="InterPro" id="IPR029398">
    <property type="entry name" value="PolB_thumb"/>
</dbReference>
<dbReference type="SUPFAM" id="SSF81301">
    <property type="entry name" value="Nucleotidyltransferase"/>
    <property type="match status" value="1"/>
</dbReference>
<evidence type="ECO:0000256" key="3">
    <source>
        <dbReference type="ARBA" id="ARBA00008323"/>
    </source>
</evidence>
<evidence type="ECO:0000256" key="18">
    <source>
        <dbReference type="PIRSR" id="PIRSR622312-50"/>
    </source>
</evidence>
<dbReference type="InterPro" id="IPR022312">
    <property type="entry name" value="DNA_pol_X"/>
</dbReference>
<dbReference type="EC" id="2.7.7.7" evidence="4"/>
<organism evidence="22">
    <name type="scientific">Schizophyllum commune (strain H4-8 / FGSC 9210)</name>
    <name type="common">Split gill fungus</name>
    <dbReference type="NCBI Taxonomy" id="578458"/>
    <lineage>
        <taxon>Eukaryota</taxon>
        <taxon>Fungi</taxon>
        <taxon>Dikarya</taxon>
        <taxon>Basidiomycota</taxon>
        <taxon>Agaricomycotina</taxon>
        <taxon>Agaricomycetes</taxon>
        <taxon>Agaricomycetidae</taxon>
        <taxon>Agaricales</taxon>
        <taxon>Schizophyllaceae</taxon>
        <taxon>Schizophyllum</taxon>
    </lineage>
</organism>
<keyword evidence="15" id="KW-0456">Lyase</keyword>
<dbReference type="InterPro" id="IPR001357">
    <property type="entry name" value="BRCT_dom"/>
</dbReference>
<dbReference type="OMA" id="GKPCGHD"/>
<dbReference type="PROSITE" id="PS00522">
    <property type="entry name" value="DNA_POLYMERASE_X"/>
    <property type="match status" value="1"/>
</dbReference>
<dbReference type="GO" id="GO:0003887">
    <property type="term" value="F:DNA-directed DNA polymerase activity"/>
    <property type="evidence" value="ECO:0007669"/>
    <property type="project" value="UniProtKB-KW"/>
</dbReference>
<dbReference type="PRINTS" id="PR00869">
    <property type="entry name" value="DNAPOLX"/>
</dbReference>
<dbReference type="Gene3D" id="3.30.210.10">
    <property type="entry name" value="DNA polymerase, thumb domain"/>
    <property type="match status" value="1"/>
</dbReference>
<feature type="region of interest" description="Disordered" evidence="19">
    <location>
        <begin position="144"/>
        <end position="169"/>
    </location>
</feature>
<evidence type="ECO:0000313" key="22">
    <source>
        <dbReference type="Proteomes" id="UP000007431"/>
    </source>
</evidence>
<evidence type="ECO:0000256" key="2">
    <source>
        <dbReference type="ARBA" id="ARBA00004123"/>
    </source>
</evidence>
<evidence type="ECO:0000256" key="15">
    <source>
        <dbReference type="ARBA" id="ARBA00023239"/>
    </source>
</evidence>
<sequence length="562" mass="62063">MSPAKRSRSSSYATSDESDYAPRKRQRSASSSDSSDEHRRLKVYIVQAKLDSDEVARLYNLVETHSVDGGLDFELAPNPNVADVIVTAVRMRKRLERHVDWELAKSKSLVTPDWLTKSVEANELLPCGDFAALRELRDQTIKHCPGDNDGDTISTAPTSASAASASGPDIRATESQINLQPPAHEPALPKLDYRSRYACCRASPLVCPNQNLVSRLAIIRRSRELEDDRISALSYDHAIGVTYPYEITEDRLNDVSKLPHIGKKMIAKLEEYVETGDIEEAATIAASQRFQSLEAFTDLYGVGATTARKLYAAGCKTFEDVERYYGVDTGAGRARSGKQAKPSTTAKPKIPSITPRVALELREDLAQRIPRGEVEAIHAAVVQVLDEVRPGCVTVVVGGYRRGKSLSGDVDIVIGHPKLSPTGKKVKGLSNLLVERLFERGLVTHLMYLSGFHTPDVSRSVHWDALEKALTVFVLPGGVHRRVDLIFAAPEAYWTAVVGWTGSKTFERDIRRWAADQKGLKFDSTGLTRRSNGEILCPKSEEDVFRMLGLDWIPPTLRNADA</sequence>
<dbReference type="SMART" id="SM00483">
    <property type="entry name" value="POLXc"/>
    <property type="match status" value="1"/>
</dbReference>
<dbReference type="InterPro" id="IPR037160">
    <property type="entry name" value="DNA_Pol_thumb_sf"/>
</dbReference>
<comment type="similarity">
    <text evidence="3">Belongs to the DNA polymerase type-X family.</text>
</comment>
<evidence type="ECO:0000259" key="20">
    <source>
        <dbReference type="PROSITE" id="PS50172"/>
    </source>
</evidence>
<evidence type="ECO:0000256" key="13">
    <source>
        <dbReference type="ARBA" id="ARBA00023125"/>
    </source>
</evidence>
<dbReference type="InterPro" id="IPR028207">
    <property type="entry name" value="DNA_pol_B_palm_palm"/>
</dbReference>
<comment type="subcellular location">
    <subcellularLocation>
        <location evidence="2">Nucleus</location>
    </subcellularLocation>
</comment>
<dbReference type="Pfam" id="PF14716">
    <property type="entry name" value="HHH_8"/>
    <property type="match status" value="1"/>
</dbReference>
<dbReference type="InterPro" id="IPR027421">
    <property type="entry name" value="DNA_pol_lamdba_lyase_dom_sf"/>
</dbReference>
<comment type="catalytic activity">
    <reaction evidence="17">
        <text>DNA(n) + a 2'-deoxyribonucleoside 5'-triphosphate = DNA(n+1) + diphosphate</text>
        <dbReference type="Rhea" id="RHEA:22508"/>
        <dbReference type="Rhea" id="RHEA-COMP:17339"/>
        <dbReference type="Rhea" id="RHEA-COMP:17340"/>
        <dbReference type="ChEBI" id="CHEBI:33019"/>
        <dbReference type="ChEBI" id="CHEBI:61560"/>
        <dbReference type="ChEBI" id="CHEBI:173112"/>
        <dbReference type="EC" id="2.7.7.7"/>
    </reaction>
</comment>
<dbReference type="InterPro" id="IPR002054">
    <property type="entry name" value="DNA-dir_DNA_pol_X"/>
</dbReference>
<dbReference type="InterPro" id="IPR018944">
    <property type="entry name" value="DNA_pol_lambd_fingers_domain"/>
</dbReference>
<dbReference type="Gene3D" id="1.10.150.110">
    <property type="entry name" value="DNA polymerase beta, N-terminal domain-like"/>
    <property type="match status" value="1"/>
</dbReference>
<dbReference type="InterPro" id="IPR001726">
    <property type="entry name" value="TdT/Mu"/>
</dbReference>
<evidence type="ECO:0000256" key="17">
    <source>
        <dbReference type="ARBA" id="ARBA00049244"/>
    </source>
</evidence>
<keyword evidence="12" id="KW-0239">DNA-directed DNA polymerase</keyword>
<dbReference type="Gene3D" id="1.10.150.20">
    <property type="entry name" value="5' to 3' exonuclease, C-terminal subdomain"/>
    <property type="match status" value="1"/>
</dbReference>
<evidence type="ECO:0000256" key="6">
    <source>
        <dbReference type="ARBA" id="ARBA00022679"/>
    </source>
</evidence>
<evidence type="ECO:0000256" key="14">
    <source>
        <dbReference type="ARBA" id="ARBA00023204"/>
    </source>
</evidence>
<evidence type="ECO:0000256" key="10">
    <source>
        <dbReference type="ARBA" id="ARBA00022763"/>
    </source>
</evidence>
<dbReference type="RefSeq" id="XP_003030196.1">
    <property type="nucleotide sequence ID" value="XM_003030150.1"/>
</dbReference>
<dbReference type="GO" id="GO:0016829">
    <property type="term" value="F:lyase activity"/>
    <property type="evidence" value="ECO:0007669"/>
    <property type="project" value="UniProtKB-KW"/>
</dbReference>
<evidence type="ECO:0000256" key="7">
    <source>
        <dbReference type="ARBA" id="ARBA00022695"/>
    </source>
</evidence>
<keyword evidence="8" id="KW-0235">DNA replication</keyword>
<proteinExistence type="inferred from homology"/>
<keyword evidence="13" id="KW-0238">DNA-binding</keyword>
<feature type="compositionally biased region" description="Low complexity" evidence="19">
    <location>
        <begin position="154"/>
        <end position="166"/>
    </location>
</feature>
<feature type="domain" description="BRCT" evidence="20">
    <location>
        <begin position="33"/>
        <end position="132"/>
    </location>
</feature>
<dbReference type="PROSITE" id="PS50172">
    <property type="entry name" value="BRCT"/>
    <property type="match status" value="1"/>
</dbReference>
<dbReference type="AlphaFoldDB" id="D8Q9V7"/>
<keyword evidence="22" id="KW-1185">Reference proteome</keyword>
<dbReference type="KEGG" id="scm:SCHCO_02737267"/>
<dbReference type="Pfam" id="PF14791">
    <property type="entry name" value="DNA_pol_B_thumb"/>
    <property type="match status" value="1"/>
</dbReference>
<evidence type="ECO:0000256" key="12">
    <source>
        <dbReference type="ARBA" id="ARBA00022932"/>
    </source>
</evidence>
<keyword evidence="5" id="KW-0237">DNA synthesis</keyword>
<dbReference type="GO" id="GO:0003677">
    <property type="term" value="F:DNA binding"/>
    <property type="evidence" value="ECO:0007669"/>
    <property type="project" value="UniProtKB-KW"/>
</dbReference>
<evidence type="ECO:0000256" key="1">
    <source>
        <dbReference type="ARBA" id="ARBA00001946"/>
    </source>
</evidence>
<protein>
    <recommendedName>
        <fullName evidence="4">DNA-directed DNA polymerase</fullName>
        <ecNumber evidence="4">2.7.7.7</ecNumber>
    </recommendedName>
</protein>
<evidence type="ECO:0000256" key="19">
    <source>
        <dbReference type="SAM" id="MobiDB-lite"/>
    </source>
</evidence>
<keyword evidence="7" id="KW-0548">Nucleotidyltransferase</keyword>
<evidence type="ECO:0000256" key="4">
    <source>
        <dbReference type="ARBA" id="ARBA00012417"/>
    </source>
</evidence>
<dbReference type="InterPro" id="IPR010996">
    <property type="entry name" value="HHH_MUS81"/>
</dbReference>
<dbReference type="CDD" id="cd00141">
    <property type="entry name" value="NT_POLXc"/>
    <property type="match status" value="1"/>
</dbReference>
<dbReference type="EMBL" id="GL377308">
    <property type="protein sequence ID" value="EFI95293.1"/>
    <property type="molecule type" value="Genomic_DNA"/>
</dbReference>
<keyword evidence="11" id="KW-0460">Magnesium</keyword>
<dbReference type="PANTHER" id="PTHR11276:SF28">
    <property type="entry name" value="DNA POLYMERASE LAMBDA"/>
    <property type="match status" value="1"/>
</dbReference>
<dbReference type="GO" id="GO:0006260">
    <property type="term" value="P:DNA replication"/>
    <property type="evidence" value="ECO:0007669"/>
    <property type="project" value="UniProtKB-KW"/>
</dbReference>
<feature type="active site" description="Nucleophile; Schiff-base intermediate with DNA; for 5'-dRP lyase activity" evidence="18">
    <location>
        <position position="268"/>
    </location>
</feature>
<gene>
    <name evidence="21" type="ORF">SCHCODRAFT_57262</name>
</gene>
<dbReference type="GO" id="GO:0005634">
    <property type="term" value="C:nucleus"/>
    <property type="evidence" value="ECO:0007669"/>
    <property type="project" value="UniProtKB-SubCell"/>
</dbReference>
<dbReference type="PRINTS" id="PR00871">
    <property type="entry name" value="DNAPOLXTDT"/>
</dbReference>
<dbReference type="GO" id="GO:0046872">
    <property type="term" value="F:metal ion binding"/>
    <property type="evidence" value="ECO:0007669"/>
    <property type="project" value="UniProtKB-KW"/>
</dbReference>
<dbReference type="GeneID" id="9588485"/>
<feature type="region of interest" description="Disordered" evidence="19">
    <location>
        <begin position="1"/>
        <end position="35"/>
    </location>
</feature>
<evidence type="ECO:0000256" key="11">
    <source>
        <dbReference type="ARBA" id="ARBA00022842"/>
    </source>
</evidence>
<dbReference type="Gene3D" id="3.30.460.10">
    <property type="entry name" value="Beta Polymerase, domain 2"/>
    <property type="match status" value="1"/>
</dbReference>
<dbReference type="Pfam" id="PF14792">
    <property type="entry name" value="DNA_pol_B_palm"/>
    <property type="match status" value="1"/>
</dbReference>
<dbReference type="InterPro" id="IPR019843">
    <property type="entry name" value="DNA_pol-X_BS"/>
</dbReference>
<evidence type="ECO:0000256" key="16">
    <source>
        <dbReference type="ARBA" id="ARBA00023242"/>
    </source>
</evidence>
<dbReference type="eggNOG" id="KOG2534">
    <property type="taxonomic scope" value="Eukaryota"/>
</dbReference>
<dbReference type="SUPFAM" id="SSF47802">
    <property type="entry name" value="DNA polymerase beta, N-terminal domain-like"/>
    <property type="match status" value="1"/>
</dbReference>
<dbReference type="STRING" id="578458.D8Q9V7"/>
<dbReference type="Proteomes" id="UP000007431">
    <property type="component" value="Unassembled WGS sequence"/>
</dbReference>
<dbReference type="Pfam" id="PF10391">
    <property type="entry name" value="DNA_pol_lambd_f"/>
    <property type="match status" value="1"/>
</dbReference>
<dbReference type="HOGENOM" id="CLU_008698_5_0_1"/>
<dbReference type="SMART" id="SM00278">
    <property type="entry name" value="HhH1"/>
    <property type="match status" value="2"/>
</dbReference>
<evidence type="ECO:0000256" key="5">
    <source>
        <dbReference type="ARBA" id="ARBA00022634"/>
    </source>
</evidence>
<dbReference type="InterPro" id="IPR043519">
    <property type="entry name" value="NT_sf"/>
</dbReference>
<dbReference type="FunCoup" id="D8Q9V7">
    <property type="interactions" value="183"/>
</dbReference>
<keyword evidence="16" id="KW-0539">Nucleus</keyword>
<dbReference type="VEuPathDB" id="FungiDB:SCHCODRAFT_02737267"/>
<dbReference type="FunFam" id="3.30.210.10:FF:000005">
    <property type="entry name" value="DNA polymerase IV"/>
    <property type="match status" value="1"/>
</dbReference>
<keyword evidence="9" id="KW-0479">Metal-binding</keyword>